<feature type="domain" description="EAL" evidence="3">
    <location>
        <begin position="436"/>
        <end position="690"/>
    </location>
</feature>
<accession>A0ABN1EAH9</accession>
<dbReference type="PROSITE" id="PS50113">
    <property type="entry name" value="PAC"/>
    <property type="match status" value="1"/>
</dbReference>
<evidence type="ECO:0000259" key="2">
    <source>
        <dbReference type="PROSITE" id="PS50113"/>
    </source>
</evidence>
<dbReference type="PROSITE" id="PS50883">
    <property type="entry name" value="EAL"/>
    <property type="match status" value="1"/>
</dbReference>
<organism evidence="5 6">
    <name type="scientific">Saccharopolyspora erythraea</name>
    <name type="common">Streptomyces erythraeus</name>
    <dbReference type="NCBI Taxonomy" id="1836"/>
    <lineage>
        <taxon>Bacteria</taxon>
        <taxon>Bacillati</taxon>
        <taxon>Actinomycetota</taxon>
        <taxon>Actinomycetes</taxon>
        <taxon>Pseudonocardiales</taxon>
        <taxon>Pseudonocardiaceae</taxon>
        <taxon>Saccharopolyspora</taxon>
    </lineage>
</organism>
<dbReference type="CDD" id="cd00130">
    <property type="entry name" value="PAS"/>
    <property type="match status" value="2"/>
</dbReference>
<dbReference type="Gene3D" id="3.30.450.20">
    <property type="entry name" value="PAS domain"/>
    <property type="match status" value="2"/>
</dbReference>
<dbReference type="InterPro" id="IPR035919">
    <property type="entry name" value="EAL_sf"/>
</dbReference>
<dbReference type="SMART" id="SM00091">
    <property type="entry name" value="PAS"/>
    <property type="match status" value="2"/>
</dbReference>
<dbReference type="PANTHER" id="PTHR44757">
    <property type="entry name" value="DIGUANYLATE CYCLASE DGCP"/>
    <property type="match status" value="1"/>
</dbReference>
<dbReference type="SUPFAM" id="SSF141868">
    <property type="entry name" value="EAL domain-like"/>
    <property type="match status" value="1"/>
</dbReference>
<evidence type="ECO:0000259" key="4">
    <source>
        <dbReference type="PROSITE" id="PS50887"/>
    </source>
</evidence>
<dbReference type="InterPro" id="IPR013656">
    <property type="entry name" value="PAS_4"/>
</dbReference>
<sequence length="699" mass="76739">MSDTGLHADTDQPVGPLGRALRDYAVFTLDPDGLVTSWNLGAELIIGATASEVIGRSAAVFHTAEQRAEGHPEWVLEQARKLGSHVDEGWRVRKDGSLFWAHVVTTALWSSKGELRGYAKVARDDTVVHNKLEQSSRRLEQSSRLFRDLFSLTPVALGLFDRHGTVLDCNMAMCELFGHLPERLRGSHATALIPQDAPAREQLVEAFARGVPPDGESVQECRLVRSDGEPVFCELHIARAEEDSGEPFWVVVFEDVTDRYREAESLRYWAYHDELTGLWNRAAIPDLLADAHPDRAAVLYCDIRNFSRVNESLGYPAGDEVLVALARRLEEHLPEGWPVARAAGDEFAVICPDVEEAGGIAAVATTVSRVMHAAIEVRGERIQVSSMIGAAVASESGGRGEDLVRLAMSALVRAKKTGRVGISMAEPALIDSLEGRLRLEAELRRALDRDELTLHYQPQVGADGTIRSAEALIRWPHPQRGLLHPDVFLPIADQNGMMPDIDRWVVRRALRDAARWPAPRDGEPVAVSLNIGELMPGYPIFTDLLERAVTETGIDWSRIIVELVETAIVDLPSRVRAGMAELTGRGVRFAVDDFGTGYSSLSRVRDFPAQIIKVDRTFVSEITTSPYDFVVVKAVTDLAGALGCSCVAEGVETVGQFDRLRSIPIERYQGWLFSKAVPSAELADLIEAGPIRPALAVAE</sequence>
<dbReference type="NCBIfam" id="TIGR00254">
    <property type="entry name" value="GGDEF"/>
    <property type="match status" value="1"/>
</dbReference>
<dbReference type="Pfam" id="PF00990">
    <property type="entry name" value="GGDEF"/>
    <property type="match status" value="1"/>
</dbReference>
<gene>
    <name evidence="5" type="ORF">GCM10009533_68880</name>
</gene>
<dbReference type="Gene3D" id="3.30.70.270">
    <property type="match status" value="1"/>
</dbReference>
<dbReference type="SUPFAM" id="SSF55073">
    <property type="entry name" value="Nucleotide cyclase"/>
    <property type="match status" value="1"/>
</dbReference>
<evidence type="ECO:0000313" key="5">
    <source>
        <dbReference type="EMBL" id="GAA0562539.1"/>
    </source>
</evidence>
<dbReference type="InterPro" id="IPR035965">
    <property type="entry name" value="PAS-like_dom_sf"/>
</dbReference>
<evidence type="ECO:0000259" key="1">
    <source>
        <dbReference type="PROSITE" id="PS50112"/>
    </source>
</evidence>
<dbReference type="SUPFAM" id="SSF55785">
    <property type="entry name" value="PYP-like sensor domain (PAS domain)"/>
    <property type="match status" value="2"/>
</dbReference>
<dbReference type="CDD" id="cd01949">
    <property type="entry name" value="GGDEF"/>
    <property type="match status" value="1"/>
</dbReference>
<proteinExistence type="predicted"/>
<dbReference type="SMART" id="SM00052">
    <property type="entry name" value="EAL"/>
    <property type="match status" value="1"/>
</dbReference>
<dbReference type="InterPro" id="IPR000700">
    <property type="entry name" value="PAS-assoc_C"/>
</dbReference>
<dbReference type="InterPro" id="IPR052155">
    <property type="entry name" value="Biofilm_reg_signaling"/>
</dbReference>
<dbReference type="SMART" id="SM00267">
    <property type="entry name" value="GGDEF"/>
    <property type="match status" value="1"/>
</dbReference>
<dbReference type="Pfam" id="PF08448">
    <property type="entry name" value="PAS_4"/>
    <property type="match status" value="1"/>
</dbReference>
<evidence type="ECO:0008006" key="7">
    <source>
        <dbReference type="Google" id="ProtNLM"/>
    </source>
</evidence>
<comment type="caution">
    <text evidence="5">The sequence shown here is derived from an EMBL/GenBank/DDBJ whole genome shotgun (WGS) entry which is preliminary data.</text>
</comment>
<evidence type="ECO:0000259" key="3">
    <source>
        <dbReference type="PROSITE" id="PS50883"/>
    </source>
</evidence>
<feature type="domain" description="GGDEF" evidence="4">
    <location>
        <begin position="294"/>
        <end position="427"/>
    </location>
</feature>
<feature type="domain" description="PAS" evidence="1">
    <location>
        <begin position="26"/>
        <end position="62"/>
    </location>
</feature>
<evidence type="ECO:0000313" key="6">
    <source>
        <dbReference type="Proteomes" id="UP001500729"/>
    </source>
</evidence>
<dbReference type="InterPro" id="IPR029787">
    <property type="entry name" value="Nucleotide_cyclase"/>
</dbReference>
<dbReference type="EMBL" id="BAAAGS010000098">
    <property type="protein sequence ID" value="GAA0562539.1"/>
    <property type="molecule type" value="Genomic_DNA"/>
</dbReference>
<dbReference type="PANTHER" id="PTHR44757:SF2">
    <property type="entry name" value="BIOFILM ARCHITECTURE MAINTENANCE PROTEIN MBAA"/>
    <property type="match status" value="1"/>
</dbReference>
<dbReference type="NCBIfam" id="TIGR00229">
    <property type="entry name" value="sensory_box"/>
    <property type="match status" value="2"/>
</dbReference>
<dbReference type="PROSITE" id="PS50887">
    <property type="entry name" value="GGDEF"/>
    <property type="match status" value="1"/>
</dbReference>
<dbReference type="CDD" id="cd01948">
    <property type="entry name" value="EAL"/>
    <property type="match status" value="1"/>
</dbReference>
<dbReference type="RefSeq" id="WP_009950877.1">
    <property type="nucleotide sequence ID" value="NZ_BAAAGS010000098.1"/>
</dbReference>
<keyword evidence="6" id="KW-1185">Reference proteome</keyword>
<reference evidence="5 6" key="1">
    <citation type="journal article" date="2019" name="Int. J. Syst. Evol. Microbiol.">
        <title>The Global Catalogue of Microorganisms (GCM) 10K type strain sequencing project: providing services to taxonomists for standard genome sequencing and annotation.</title>
        <authorList>
            <consortium name="The Broad Institute Genomics Platform"/>
            <consortium name="The Broad Institute Genome Sequencing Center for Infectious Disease"/>
            <person name="Wu L."/>
            <person name="Ma J."/>
        </authorList>
    </citation>
    <scope>NUCLEOTIDE SEQUENCE [LARGE SCALE GENOMIC DNA]</scope>
    <source>
        <strain evidence="5 6">JCM 10303</strain>
    </source>
</reference>
<dbReference type="PROSITE" id="PS50112">
    <property type="entry name" value="PAS"/>
    <property type="match status" value="1"/>
</dbReference>
<dbReference type="Gene3D" id="3.20.20.450">
    <property type="entry name" value="EAL domain"/>
    <property type="match status" value="1"/>
</dbReference>
<dbReference type="InterPro" id="IPR043128">
    <property type="entry name" value="Rev_trsase/Diguanyl_cyclase"/>
</dbReference>
<dbReference type="Proteomes" id="UP001500729">
    <property type="component" value="Unassembled WGS sequence"/>
</dbReference>
<dbReference type="InterPro" id="IPR000014">
    <property type="entry name" value="PAS"/>
</dbReference>
<dbReference type="Pfam" id="PF13426">
    <property type="entry name" value="PAS_9"/>
    <property type="match status" value="1"/>
</dbReference>
<feature type="domain" description="PAC" evidence="2">
    <location>
        <begin position="217"/>
        <end position="268"/>
    </location>
</feature>
<dbReference type="InterPro" id="IPR001633">
    <property type="entry name" value="EAL_dom"/>
</dbReference>
<name>A0ABN1EAH9_SACER</name>
<protein>
    <recommendedName>
        <fullName evidence="7">Diguanylate cyclase/phosphodiesterase with PAS/PAC sensor(S)</fullName>
    </recommendedName>
</protein>
<dbReference type="InterPro" id="IPR000160">
    <property type="entry name" value="GGDEF_dom"/>
</dbReference>
<dbReference type="Pfam" id="PF00563">
    <property type="entry name" value="EAL"/>
    <property type="match status" value="1"/>
</dbReference>